<organism evidence="2 3">
    <name type="scientific">Virgibacillus byunsanensis</name>
    <dbReference type="NCBI Taxonomy" id="570945"/>
    <lineage>
        <taxon>Bacteria</taxon>
        <taxon>Bacillati</taxon>
        <taxon>Bacillota</taxon>
        <taxon>Bacilli</taxon>
        <taxon>Bacillales</taxon>
        <taxon>Bacillaceae</taxon>
        <taxon>Virgibacillus</taxon>
    </lineage>
</organism>
<keyword evidence="1" id="KW-0472">Membrane</keyword>
<feature type="transmembrane region" description="Helical" evidence="1">
    <location>
        <begin position="26"/>
        <end position="46"/>
    </location>
</feature>
<keyword evidence="3" id="KW-1185">Reference proteome</keyword>
<proteinExistence type="predicted"/>
<dbReference type="EMBL" id="JBHTKJ010000006">
    <property type="protein sequence ID" value="MFD1037128.1"/>
    <property type="molecule type" value="Genomic_DNA"/>
</dbReference>
<gene>
    <name evidence="2" type="ORF">ACFQ3N_01625</name>
</gene>
<evidence type="ECO:0000313" key="3">
    <source>
        <dbReference type="Proteomes" id="UP001597040"/>
    </source>
</evidence>
<reference evidence="3" key="1">
    <citation type="journal article" date="2019" name="Int. J. Syst. Evol. Microbiol.">
        <title>The Global Catalogue of Microorganisms (GCM) 10K type strain sequencing project: providing services to taxonomists for standard genome sequencing and annotation.</title>
        <authorList>
            <consortium name="The Broad Institute Genomics Platform"/>
            <consortium name="The Broad Institute Genome Sequencing Center for Infectious Disease"/>
            <person name="Wu L."/>
            <person name="Ma J."/>
        </authorList>
    </citation>
    <scope>NUCLEOTIDE SEQUENCE [LARGE SCALE GENOMIC DNA]</scope>
    <source>
        <strain evidence="3">CCUG 56754</strain>
    </source>
</reference>
<dbReference type="RefSeq" id="WP_390358938.1">
    <property type="nucleotide sequence ID" value="NZ_JBHTKJ010000006.1"/>
</dbReference>
<dbReference type="Proteomes" id="UP001597040">
    <property type="component" value="Unassembled WGS sequence"/>
</dbReference>
<evidence type="ECO:0000313" key="2">
    <source>
        <dbReference type="EMBL" id="MFD1037128.1"/>
    </source>
</evidence>
<accession>A0ABW3LG99</accession>
<keyword evidence="1" id="KW-1133">Transmembrane helix</keyword>
<protein>
    <submittedName>
        <fullName evidence="2">Penicillin-binding protein</fullName>
    </submittedName>
</protein>
<name>A0ABW3LG99_9BACI</name>
<keyword evidence="1" id="KW-0812">Transmembrane</keyword>
<comment type="caution">
    <text evidence="2">The sequence shown here is derived from an EMBL/GenBank/DDBJ whole genome shotgun (WGS) entry which is preliminary data.</text>
</comment>
<evidence type="ECO:0000256" key="1">
    <source>
        <dbReference type="SAM" id="Phobius"/>
    </source>
</evidence>
<sequence>MNYPVAHEHVRPVSNMINHPNRDERVFPVLPFLTGLAFAPVLYGAFNRPGGYYPYPPPPPPPYYPYNYGYYPYYY</sequence>